<organism evidence="1 4">
    <name type="scientific">Thalassospira lucentensis</name>
    <dbReference type="NCBI Taxonomy" id="168935"/>
    <lineage>
        <taxon>Bacteria</taxon>
        <taxon>Pseudomonadati</taxon>
        <taxon>Pseudomonadota</taxon>
        <taxon>Alphaproteobacteria</taxon>
        <taxon>Rhodospirillales</taxon>
        <taxon>Thalassospiraceae</taxon>
        <taxon>Thalassospira</taxon>
    </lineage>
</organism>
<comment type="caution">
    <text evidence="1">The sequence shown here is derived from an EMBL/GenBank/DDBJ whole genome shotgun (WGS) entry which is preliminary data.</text>
</comment>
<dbReference type="Proteomes" id="UP000264179">
    <property type="component" value="Unassembled WGS sequence"/>
</dbReference>
<evidence type="ECO:0000313" key="2">
    <source>
        <dbReference type="EMBL" id="HCW67750.1"/>
    </source>
</evidence>
<protein>
    <submittedName>
        <fullName evidence="1">Uncharacterized protein</fullName>
    </submittedName>
</protein>
<evidence type="ECO:0000313" key="3">
    <source>
        <dbReference type="Proteomes" id="UP000264179"/>
    </source>
</evidence>
<sequence length="87" mass="9337">MYAAVCLVAVANSKPRSVFTGGVLFCSGAIIMLVNSSGLARTGFADLSMTTQVWRLSHAALKTKPRRCIRRGFLIGAKLRAISPLQL</sequence>
<reference evidence="3 4" key="1">
    <citation type="journal article" date="2018" name="Nat. Biotechnol.">
        <title>A standardized bacterial taxonomy based on genome phylogeny substantially revises the tree of life.</title>
        <authorList>
            <person name="Parks D.H."/>
            <person name="Chuvochina M."/>
            <person name="Waite D.W."/>
            <person name="Rinke C."/>
            <person name="Skarshewski A."/>
            <person name="Chaumeil P.A."/>
            <person name="Hugenholtz P."/>
        </authorList>
    </citation>
    <scope>NUCLEOTIDE SEQUENCE [LARGE SCALE GENOMIC DNA]</scope>
    <source>
        <strain evidence="1">UBA8707</strain>
        <strain evidence="2">UBA9881</strain>
    </source>
</reference>
<proteinExistence type="predicted"/>
<accession>A0A358HMM6</accession>
<dbReference type="AlphaFoldDB" id="A0A358HMM6"/>
<evidence type="ECO:0000313" key="4">
    <source>
        <dbReference type="Proteomes" id="UP000264753"/>
    </source>
</evidence>
<dbReference type="Proteomes" id="UP000264753">
    <property type="component" value="Unassembled WGS sequence"/>
</dbReference>
<dbReference type="EMBL" id="DPOP01000092">
    <property type="protein sequence ID" value="HCW67750.1"/>
    <property type="molecule type" value="Genomic_DNA"/>
</dbReference>
<dbReference type="EMBL" id="DOOG01000007">
    <property type="protein sequence ID" value="HBU96407.1"/>
    <property type="molecule type" value="Genomic_DNA"/>
</dbReference>
<evidence type="ECO:0000313" key="1">
    <source>
        <dbReference type="EMBL" id="HBU96407.1"/>
    </source>
</evidence>
<gene>
    <name evidence="1" type="ORF">DEF21_00700</name>
    <name evidence="2" type="ORF">DHR80_11210</name>
</gene>
<name>A0A358HMM6_9PROT</name>